<dbReference type="WBParaSite" id="scf7180000421593.g7311">
    <property type="protein sequence ID" value="scf7180000421593.g7311"/>
    <property type="gene ID" value="scf7180000421593.g7311"/>
</dbReference>
<feature type="compositionally biased region" description="Low complexity" evidence="13">
    <location>
        <begin position="828"/>
        <end position="837"/>
    </location>
</feature>
<keyword evidence="17" id="KW-1185">Reference proteome</keyword>
<dbReference type="GO" id="GO:0005874">
    <property type="term" value="C:microtubule"/>
    <property type="evidence" value="ECO:0007669"/>
    <property type="project" value="UniProtKB-KW"/>
</dbReference>
<dbReference type="PROSITE" id="PS00108">
    <property type="entry name" value="PROTEIN_KINASE_ST"/>
    <property type="match status" value="1"/>
</dbReference>
<dbReference type="PROSITE" id="PS51230">
    <property type="entry name" value="EB1_C"/>
    <property type="match status" value="1"/>
</dbReference>
<dbReference type="GO" id="GO:0005524">
    <property type="term" value="F:ATP binding"/>
    <property type="evidence" value="ECO:0007669"/>
    <property type="project" value="UniProtKB-UniRule"/>
</dbReference>
<evidence type="ECO:0000256" key="8">
    <source>
        <dbReference type="ARBA" id="ARBA00022840"/>
    </source>
</evidence>
<dbReference type="InterPro" id="IPR017441">
    <property type="entry name" value="Protein_kinase_ATP_BS"/>
</dbReference>
<feature type="compositionally biased region" description="Low complexity" evidence="13">
    <location>
        <begin position="789"/>
        <end position="820"/>
    </location>
</feature>
<accession>A0A915NX94</accession>
<dbReference type="SUPFAM" id="SSF140612">
    <property type="entry name" value="EB1 dimerisation domain-like"/>
    <property type="match status" value="1"/>
</dbReference>
<dbReference type="FunFam" id="1.10.418.10:FF:000072">
    <property type="entry name" value="microtubule-associated protein RP/EB family member 2 isoform X2"/>
    <property type="match status" value="1"/>
</dbReference>
<dbReference type="Gene3D" id="3.30.200.20">
    <property type="entry name" value="Phosphorylase Kinase, domain 1"/>
    <property type="match status" value="1"/>
</dbReference>
<evidence type="ECO:0000259" key="16">
    <source>
        <dbReference type="PROSITE" id="PS51230"/>
    </source>
</evidence>
<keyword evidence="7" id="KW-0498">Mitosis</keyword>
<evidence type="ECO:0000259" key="15">
    <source>
        <dbReference type="PROSITE" id="PS50021"/>
    </source>
</evidence>
<dbReference type="InterPro" id="IPR011009">
    <property type="entry name" value="Kinase-like_dom_sf"/>
</dbReference>
<evidence type="ECO:0000256" key="10">
    <source>
        <dbReference type="ARBA" id="ARBA00023306"/>
    </source>
</evidence>
<feature type="domain" description="Protein kinase" evidence="14">
    <location>
        <begin position="132"/>
        <end position="398"/>
    </location>
</feature>
<evidence type="ECO:0000256" key="5">
    <source>
        <dbReference type="ARBA" id="ARBA00022701"/>
    </source>
</evidence>
<keyword evidence="3" id="KW-0963">Cytoplasm</keyword>
<keyword evidence="10" id="KW-0131">Cell cycle</keyword>
<dbReference type="FunFam" id="1.20.5.1430:FF:000005">
    <property type="entry name" value="Eb1, isoform E"/>
    <property type="match status" value="1"/>
</dbReference>
<dbReference type="InterPro" id="IPR036133">
    <property type="entry name" value="EB1_C_sf"/>
</dbReference>
<evidence type="ECO:0000313" key="18">
    <source>
        <dbReference type="WBParaSite" id="scf7180000421593.g7311"/>
    </source>
</evidence>
<evidence type="ECO:0000259" key="14">
    <source>
        <dbReference type="PROSITE" id="PS50011"/>
    </source>
</evidence>
<name>A0A915NX94_9BILA</name>
<evidence type="ECO:0000256" key="6">
    <source>
        <dbReference type="ARBA" id="ARBA00022741"/>
    </source>
</evidence>
<proteinExistence type="inferred from homology"/>
<evidence type="ECO:0000256" key="12">
    <source>
        <dbReference type="PROSITE-ProRule" id="PRU10141"/>
    </source>
</evidence>
<feature type="domain" description="EB1 C-terminal" evidence="16">
    <location>
        <begin position="864"/>
        <end position="934"/>
    </location>
</feature>
<feature type="compositionally biased region" description="Basic and acidic residues" evidence="13">
    <location>
        <begin position="1"/>
        <end position="15"/>
    </location>
</feature>
<dbReference type="AlphaFoldDB" id="A0A915NX94"/>
<dbReference type="InterPro" id="IPR027328">
    <property type="entry name" value="MAPRE"/>
</dbReference>
<feature type="binding site" evidence="12">
    <location>
        <position position="161"/>
    </location>
    <ligand>
        <name>ATP</name>
        <dbReference type="ChEBI" id="CHEBI:30616"/>
    </ligand>
</feature>
<dbReference type="GO" id="GO:0051301">
    <property type="term" value="P:cell division"/>
    <property type="evidence" value="ECO:0007669"/>
    <property type="project" value="UniProtKB-KW"/>
</dbReference>
<sequence>MSKEDSSVQNDEKPFRANNLSLVVGDSESSSSEETQDMRSRMQSFAINMGDEGMPDSTIFVEDCEVIAPSTSLLTDQNDLQRQNEFINVDNFVRDIFANDTKFLQSAATESNEANIIDEIFTEKPPKILKDYLFGNVIGEGSYSKVKEVLHVNSLIRRAIKIIKDKRLRKIPGGEQNVQREIDVLRRLNHSNVVKVVDIFRIEEKQKLYIVMEYCVCSLQQLLDNCAEKMLPEFQAHLYFTQLLDGLDFLHGKRIIHKDIKPGNLLLSLDGVLKICDLGVAELLAPSSVGSADDWCTLIQGTPKFQPPEIVSGAQGKFRGSLVDIWACGVTLYNMVSGEYPFEGDVIMKLFENIINHPLHMPSNVQLSTDLEQLLHGMLRKEPEMRWNSLRIRASKWFLHSHKIDDTRIVHVPAVKDVPAHRPLGVFPYLEQLYSNSDYYEETSELKDELDLNGHIEQNCEGNGQCTIQSIFPINPDLPVTDLSLKQNEISPLSNTKLDSPNIQWRVANDQQFKKNGDEEREPFINSAIMSNEEKEKKKNVKIQFYDDNEGEGCSNNVVNQCNNENADWDKHRKIVITNKDNGQNRREEARRRQQQRVNIARLRQVLFIALCYSYSHLYKMALITNIPITSATVDNMSRNDYLRWVNECLQAEFSKIEQLHTGAGYCLFTEILFPGTINMKKVKFNSRMELDWLSNWKIVQTAWKQLGVEKVVAVEKLIKGKFQDNFEFLQWFKKFFDANYDGHEFDPVEMRFNEELPKENKLKATALLRQPQPAKTGGPSRVPPPQRVGSNVSMNSNSGCGASSKKSSPTSLSTSTKKPAMASTTGRRAAPAVSAPAPRPAPTGQVTQNKAPPPVVDLQLMEELKIKDQQLEELRGQLAETDEVICGLEKERDFYFAKLRKIEVLCQDTEETGTLPTNDVLMILYETEEGFAPPEELEAGEANGGLSGGEDNHNGLHNVP</sequence>
<evidence type="ECO:0000256" key="4">
    <source>
        <dbReference type="ARBA" id="ARBA00022618"/>
    </source>
</evidence>
<dbReference type="PROSITE" id="PS50021">
    <property type="entry name" value="CH"/>
    <property type="match status" value="1"/>
</dbReference>
<dbReference type="Pfam" id="PF00069">
    <property type="entry name" value="Pkinase"/>
    <property type="match status" value="1"/>
</dbReference>
<evidence type="ECO:0000313" key="17">
    <source>
        <dbReference type="Proteomes" id="UP000887560"/>
    </source>
</evidence>
<evidence type="ECO:0000256" key="1">
    <source>
        <dbReference type="ARBA" id="ARBA00004245"/>
    </source>
</evidence>
<dbReference type="InterPro" id="IPR001715">
    <property type="entry name" value="CH_dom"/>
</dbReference>
<dbReference type="PROSITE" id="PS00107">
    <property type="entry name" value="PROTEIN_KINASE_ATP"/>
    <property type="match status" value="1"/>
</dbReference>
<dbReference type="Gene3D" id="1.10.510.10">
    <property type="entry name" value="Transferase(Phosphotransferase) domain 1"/>
    <property type="match status" value="1"/>
</dbReference>
<dbReference type="InterPro" id="IPR008271">
    <property type="entry name" value="Ser/Thr_kinase_AS"/>
</dbReference>
<dbReference type="Proteomes" id="UP000887560">
    <property type="component" value="Unplaced"/>
</dbReference>
<feature type="domain" description="Calponin-homology (CH)" evidence="15">
    <location>
        <begin position="636"/>
        <end position="738"/>
    </location>
</feature>
<dbReference type="PANTHER" id="PTHR10623">
    <property type="entry name" value="MICROTUBULE-ASSOCIATED PROTEIN RP/EB FAMILY MEMBER"/>
    <property type="match status" value="1"/>
</dbReference>
<keyword evidence="4" id="KW-0132">Cell division</keyword>
<dbReference type="PROSITE" id="PS50011">
    <property type="entry name" value="PROTEIN_KINASE_DOM"/>
    <property type="match status" value="1"/>
</dbReference>
<evidence type="ECO:0000256" key="2">
    <source>
        <dbReference type="ARBA" id="ARBA00010729"/>
    </source>
</evidence>
<feature type="region of interest" description="Disordered" evidence="13">
    <location>
        <begin position="770"/>
        <end position="853"/>
    </location>
</feature>
<dbReference type="Gene3D" id="1.10.418.10">
    <property type="entry name" value="Calponin-like domain"/>
    <property type="match status" value="1"/>
</dbReference>
<dbReference type="SUPFAM" id="SSF56112">
    <property type="entry name" value="Protein kinase-like (PK-like)"/>
    <property type="match status" value="1"/>
</dbReference>
<dbReference type="FunFam" id="3.30.200.20:FF:000235">
    <property type="entry name" value="serine/threonine-protein kinase STK11"/>
    <property type="match status" value="1"/>
</dbReference>
<comment type="subcellular location">
    <subcellularLocation>
        <location evidence="1">Cytoplasm</location>
        <location evidence="1">Cytoskeleton</location>
    </subcellularLocation>
</comment>
<evidence type="ECO:0000256" key="7">
    <source>
        <dbReference type="ARBA" id="ARBA00022776"/>
    </source>
</evidence>
<keyword evidence="5 11" id="KW-0493">Microtubule</keyword>
<feature type="region of interest" description="Disordered" evidence="13">
    <location>
        <begin position="1"/>
        <end position="39"/>
    </location>
</feature>
<organism evidence="17 18">
    <name type="scientific">Meloidogyne floridensis</name>
    <dbReference type="NCBI Taxonomy" id="298350"/>
    <lineage>
        <taxon>Eukaryota</taxon>
        <taxon>Metazoa</taxon>
        <taxon>Ecdysozoa</taxon>
        <taxon>Nematoda</taxon>
        <taxon>Chromadorea</taxon>
        <taxon>Rhabditida</taxon>
        <taxon>Tylenchina</taxon>
        <taxon>Tylenchomorpha</taxon>
        <taxon>Tylenchoidea</taxon>
        <taxon>Meloidogynidae</taxon>
        <taxon>Meloidogyninae</taxon>
        <taxon>Meloidogyne</taxon>
    </lineage>
</organism>
<dbReference type="Pfam" id="PF03271">
    <property type="entry name" value="EB1"/>
    <property type="match status" value="1"/>
</dbReference>
<dbReference type="InterPro" id="IPR004953">
    <property type="entry name" value="EB1_C"/>
</dbReference>
<dbReference type="SMART" id="SM00220">
    <property type="entry name" value="S_TKc"/>
    <property type="match status" value="1"/>
</dbReference>
<dbReference type="InterPro" id="IPR036872">
    <property type="entry name" value="CH_dom_sf"/>
</dbReference>
<dbReference type="Gene3D" id="1.20.5.1430">
    <property type="match status" value="1"/>
</dbReference>
<comment type="similarity">
    <text evidence="2">Belongs to the MAPRE family.</text>
</comment>
<dbReference type="GO" id="GO:0004672">
    <property type="term" value="F:protein kinase activity"/>
    <property type="evidence" value="ECO:0007669"/>
    <property type="project" value="InterPro"/>
</dbReference>
<evidence type="ECO:0000256" key="3">
    <source>
        <dbReference type="ARBA" id="ARBA00022490"/>
    </source>
</evidence>
<keyword evidence="8 12" id="KW-0067">ATP-binding</keyword>
<dbReference type="InterPro" id="IPR000719">
    <property type="entry name" value="Prot_kinase_dom"/>
</dbReference>
<reference evidence="18" key="1">
    <citation type="submission" date="2022-11" db="UniProtKB">
        <authorList>
            <consortium name="WormBaseParasite"/>
        </authorList>
    </citation>
    <scope>IDENTIFICATION</scope>
</reference>
<evidence type="ECO:0000256" key="11">
    <source>
        <dbReference type="PROSITE-ProRule" id="PRU00576"/>
    </source>
</evidence>
<feature type="region of interest" description="Disordered" evidence="13">
    <location>
        <begin position="933"/>
        <end position="961"/>
    </location>
</feature>
<keyword evidence="9" id="KW-0206">Cytoskeleton</keyword>
<evidence type="ECO:0000256" key="13">
    <source>
        <dbReference type="SAM" id="MobiDB-lite"/>
    </source>
</evidence>
<dbReference type="GO" id="GO:0008017">
    <property type="term" value="F:microtubule binding"/>
    <property type="evidence" value="ECO:0007669"/>
    <property type="project" value="InterPro"/>
</dbReference>
<keyword evidence="6 12" id="KW-0547">Nucleotide-binding</keyword>
<evidence type="ECO:0000256" key="9">
    <source>
        <dbReference type="ARBA" id="ARBA00023212"/>
    </source>
</evidence>
<dbReference type="Pfam" id="PF00307">
    <property type="entry name" value="CH"/>
    <property type="match status" value="1"/>
</dbReference>
<protein>
    <submittedName>
        <fullName evidence="18">Non-specific serine/threonine protein kinase</fullName>
    </submittedName>
</protein>
<dbReference type="SUPFAM" id="SSF47576">
    <property type="entry name" value="Calponin-homology domain, CH-domain"/>
    <property type="match status" value="1"/>
</dbReference>